<feature type="compositionally biased region" description="Low complexity" evidence="1">
    <location>
        <begin position="176"/>
        <end position="186"/>
    </location>
</feature>
<dbReference type="GO" id="GO:0030466">
    <property type="term" value="P:silent mating-type cassette heterochromatin formation"/>
    <property type="evidence" value="ECO:0007669"/>
    <property type="project" value="TreeGrafter"/>
</dbReference>
<evidence type="ECO:0000259" key="3">
    <source>
        <dbReference type="Pfam" id="PF16761"/>
    </source>
</evidence>
<feature type="region of interest" description="Disordered" evidence="1">
    <location>
        <begin position="806"/>
        <end position="825"/>
    </location>
</feature>
<evidence type="ECO:0000313" key="5">
    <source>
        <dbReference type="Proteomes" id="UP000813824"/>
    </source>
</evidence>
<feature type="region of interest" description="Disordered" evidence="1">
    <location>
        <begin position="284"/>
        <end position="314"/>
    </location>
</feature>
<dbReference type="Pfam" id="PF16761">
    <property type="entry name" value="Clr2_transil"/>
    <property type="match status" value="1"/>
</dbReference>
<name>A0A8K0UI70_9AGAR</name>
<comment type="caution">
    <text evidence="4">The sequence shown here is derived from an EMBL/GenBank/DDBJ whole genome shotgun (WGS) entry which is preliminary data.</text>
</comment>
<evidence type="ECO:0000256" key="1">
    <source>
        <dbReference type="SAM" id="MobiDB-lite"/>
    </source>
</evidence>
<feature type="region of interest" description="Disordered" evidence="1">
    <location>
        <begin position="636"/>
        <end position="693"/>
    </location>
</feature>
<dbReference type="EMBL" id="JAEVFJ010000029">
    <property type="protein sequence ID" value="KAH8093278.1"/>
    <property type="molecule type" value="Genomic_DNA"/>
</dbReference>
<keyword evidence="5" id="KW-1185">Reference proteome</keyword>
<protein>
    <recommendedName>
        <fullName evidence="6">Cryptic loci regulator 2 C-terminal domain-containing protein</fullName>
    </recommendedName>
</protein>
<reference evidence="4" key="1">
    <citation type="journal article" date="2021" name="New Phytol.">
        <title>Evolutionary innovations through gain and loss of genes in the ectomycorrhizal Boletales.</title>
        <authorList>
            <person name="Wu G."/>
            <person name="Miyauchi S."/>
            <person name="Morin E."/>
            <person name="Kuo A."/>
            <person name="Drula E."/>
            <person name="Varga T."/>
            <person name="Kohler A."/>
            <person name="Feng B."/>
            <person name="Cao Y."/>
            <person name="Lipzen A."/>
            <person name="Daum C."/>
            <person name="Hundley H."/>
            <person name="Pangilinan J."/>
            <person name="Johnson J."/>
            <person name="Barry K."/>
            <person name="LaButti K."/>
            <person name="Ng V."/>
            <person name="Ahrendt S."/>
            <person name="Min B."/>
            <person name="Choi I.G."/>
            <person name="Park H."/>
            <person name="Plett J.M."/>
            <person name="Magnuson J."/>
            <person name="Spatafora J.W."/>
            <person name="Nagy L.G."/>
            <person name="Henrissat B."/>
            <person name="Grigoriev I.V."/>
            <person name="Yang Z.L."/>
            <person name="Xu J."/>
            <person name="Martin F.M."/>
        </authorList>
    </citation>
    <scope>NUCLEOTIDE SEQUENCE</scope>
    <source>
        <strain evidence="4">KKN 215</strain>
    </source>
</reference>
<feature type="region of interest" description="Disordered" evidence="1">
    <location>
        <begin position="172"/>
        <end position="203"/>
    </location>
</feature>
<feature type="compositionally biased region" description="Basic and acidic residues" evidence="1">
    <location>
        <begin position="636"/>
        <end position="653"/>
    </location>
</feature>
<feature type="domain" description="Cryptic loci regulator 2 N-terminal" evidence="3">
    <location>
        <begin position="86"/>
        <end position="151"/>
    </location>
</feature>
<evidence type="ECO:0000259" key="2">
    <source>
        <dbReference type="Pfam" id="PF10383"/>
    </source>
</evidence>
<dbReference type="GO" id="GO:0070824">
    <property type="term" value="C:SHREC complex"/>
    <property type="evidence" value="ECO:0007669"/>
    <property type="project" value="InterPro"/>
</dbReference>
<organism evidence="4 5">
    <name type="scientific">Cristinia sonorae</name>
    <dbReference type="NCBI Taxonomy" id="1940300"/>
    <lineage>
        <taxon>Eukaryota</taxon>
        <taxon>Fungi</taxon>
        <taxon>Dikarya</taxon>
        <taxon>Basidiomycota</taxon>
        <taxon>Agaricomycotina</taxon>
        <taxon>Agaricomycetes</taxon>
        <taxon>Agaricomycetidae</taxon>
        <taxon>Agaricales</taxon>
        <taxon>Pleurotineae</taxon>
        <taxon>Stephanosporaceae</taxon>
        <taxon>Cristinia</taxon>
    </lineage>
</organism>
<gene>
    <name evidence="4" type="ORF">BXZ70DRAFT_1010503</name>
</gene>
<dbReference type="Proteomes" id="UP000813824">
    <property type="component" value="Unassembled WGS sequence"/>
</dbReference>
<accession>A0A8K0UI70</accession>
<dbReference type="InterPro" id="IPR018839">
    <property type="entry name" value="Tscrpt-silencing_Clr2_C"/>
</dbReference>
<dbReference type="PANTHER" id="PTHR38046:SF1">
    <property type="entry name" value="CRYPTIC LOCI REGULATOR 2"/>
    <property type="match status" value="1"/>
</dbReference>
<feature type="domain" description="Cryptic loci regulator 2 C-terminal" evidence="2">
    <location>
        <begin position="530"/>
        <end position="728"/>
    </location>
</feature>
<feature type="compositionally biased region" description="Acidic residues" evidence="1">
    <location>
        <begin position="299"/>
        <end position="309"/>
    </location>
</feature>
<dbReference type="PANTHER" id="PTHR38046">
    <property type="entry name" value="CRYPTIC LOCI REGULATOR 2"/>
    <property type="match status" value="1"/>
</dbReference>
<dbReference type="GO" id="GO:0031934">
    <property type="term" value="C:mating-type region heterochromatin"/>
    <property type="evidence" value="ECO:0007669"/>
    <property type="project" value="TreeGrafter"/>
</dbReference>
<dbReference type="InterPro" id="IPR031915">
    <property type="entry name" value="Clr2_N"/>
</dbReference>
<evidence type="ECO:0008006" key="6">
    <source>
        <dbReference type="Google" id="ProtNLM"/>
    </source>
</evidence>
<proteinExistence type="predicted"/>
<dbReference type="Pfam" id="PF10383">
    <property type="entry name" value="Clr2"/>
    <property type="match status" value="1"/>
</dbReference>
<dbReference type="OrthoDB" id="2421327at2759"/>
<sequence>MAVRQVSKNSVHIPDDAIFLEFPRSDGAKSNWPSNTNRVVDGSGAVNYMSPQTSEGAPSPIWRRGAGMHVALNLKMEGAADGSRTYVLKNWPEGYGMFIHYKGEARRPRSDPYLFGSGFVNKFRSSNEFAPHALWLFTDETLNHANCECKYNPKNKKKSQTAISQELGLKIHRSAGDSPAPSAGPRPRGRPKRDARPKATAKPYTAVRKTVKVKKAPAPTVAVIVERDADIREALIQSDVQAPRMYRTGEVIWCRLDDPIHVSDNSNDTISFWPGVVEDIVLKSDTKPAPTSSQMDVDSREEEVEEEVNDGARKSRRIRAKQQITWTVTQFYQYKVKLLATTHSCSIADASALPYLAYQLPVDLISKSFTILNSVLHGADVESMDRQIMADFDFDPYQSTDGMDPSQRFRDAVVPYTLAVEMAKNLTCYWTPTDQYDYTFVIPPLPPNGLSDSASASTSSSSAHFQSLHTAIQAAMDNNGRGASGFASGANGKSRTDIKETANNLLGNNIADQMPSSLHAAPRTVTQTRYQGLWWGAERIWTDELVRLKLARYQFAPNGAPAVNPPAGMSASTSAVVDQMNSAGLPAEAFSAGERGMFMKIEGLFVAELQTPEGVVKECRASGMVYELADYDWEPSARVEGSGEGKGKEKATNEDAPPSISQPGTPVKAAPSSQDENASPGGNGVLSTPPRHHYGLPAPPAGFKFNPILPPGHEVVLSLSLISGRYYPKLLNHPLLVDTVQKHLVDEQSILDGSYLWALQGSMAGIYQSMDPQHWKTDRHIMLAEADEAARTIFGSEWQAIKTQRLGGVPGSGAEPQPAGSGDMDVQMEDRFEAGGGSTTVIEM</sequence>
<dbReference type="InterPro" id="IPR038986">
    <property type="entry name" value="Clr2"/>
</dbReference>
<dbReference type="AlphaFoldDB" id="A0A8K0UI70"/>
<dbReference type="GO" id="GO:0033553">
    <property type="term" value="C:rDNA heterochromatin"/>
    <property type="evidence" value="ECO:0007669"/>
    <property type="project" value="TreeGrafter"/>
</dbReference>
<evidence type="ECO:0000313" key="4">
    <source>
        <dbReference type="EMBL" id="KAH8093278.1"/>
    </source>
</evidence>